<organism evidence="1 2">
    <name type="scientific">Streptomyces lannensis</name>
    <dbReference type="NCBI Taxonomy" id="766498"/>
    <lineage>
        <taxon>Bacteria</taxon>
        <taxon>Bacillati</taxon>
        <taxon>Actinomycetota</taxon>
        <taxon>Actinomycetes</taxon>
        <taxon>Kitasatosporales</taxon>
        <taxon>Streptomycetaceae</taxon>
        <taxon>Streptomyces</taxon>
    </lineage>
</organism>
<dbReference type="EMBL" id="BAAAZA010000073">
    <property type="protein sequence ID" value="GAA3908126.1"/>
    <property type="molecule type" value="Genomic_DNA"/>
</dbReference>
<evidence type="ECO:0000313" key="1">
    <source>
        <dbReference type="EMBL" id="GAA3908126.1"/>
    </source>
</evidence>
<reference evidence="2" key="1">
    <citation type="journal article" date="2019" name="Int. J. Syst. Evol. Microbiol.">
        <title>The Global Catalogue of Microorganisms (GCM) 10K type strain sequencing project: providing services to taxonomists for standard genome sequencing and annotation.</title>
        <authorList>
            <consortium name="The Broad Institute Genomics Platform"/>
            <consortium name="The Broad Institute Genome Sequencing Center for Infectious Disease"/>
            <person name="Wu L."/>
            <person name="Ma J."/>
        </authorList>
    </citation>
    <scope>NUCLEOTIDE SEQUENCE [LARGE SCALE GENOMIC DNA]</scope>
    <source>
        <strain evidence="2">JCM 16578</strain>
    </source>
</reference>
<comment type="caution">
    <text evidence="1">The sequence shown here is derived from an EMBL/GenBank/DDBJ whole genome shotgun (WGS) entry which is preliminary data.</text>
</comment>
<dbReference type="Proteomes" id="UP001501563">
    <property type="component" value="Unassembled WGS sequence"/>
</dbReference>
<sequence length="91" mass="9630">MGRLVIIDARIPRRALGVVSGPQLVWNDSGEVPIDQVSGCVSVVRRPSALVADQALESCPLRDEHDAAMVDGNATSESEFELDTTVAAKAV</sequence>
<name>A0ABP7LYT7_9ACTN</name>
<proteinExistence type="predicted"/>
<accession>A0ABP7LYT7</accession>
<keyword evidence="2" id="KW-1185">Reference proteome</keyword>
<protein>
    <submittedName>
        <fullName evidence="1">Uncharacterized protein</fullName>
    </submittedName>
</protein>
<gene>
    <name evidence="1" type="ORF">GCM10022207_92110</name>
</gene>
<evidence type="ECO:0000313" key="2">
    <source>
        <dbReference type="Proteomes" id="UP001501563"/>
    </source>
</evidence>